<proteinExistence type="predicted"/>
<accession>A0ABU1LR07</accession>
<evidence type="ECO:0000313" key="1">
    <source>
        <dbReference type="EMBL" id="MDR6409186.1"/>
    </source>
</evidence>
<sequence length="115" mass="12609">MALGLSPARVVRGLVLEAPRSSNGACIVRRTLQGLCQISRRTVNVPESALFKGLKASVAYSTPSKNAVQRNLRGVSRPGIATMRTRTRGLHTTGKTFPRLNATHDRRDTCRLKRV</sequence>
<evidence type="ECO:0008006" key="3">
    <source>
        <dbReference type="Google" id="ProtNLM"/>
    </source>
</evidence>
<gene>
    <name evidence="1" type="ORF">J2804_002590</name>
</gene>
<reference evidence="1 2" key="1">
    <citation type="submission" date="2023-07" db="EMBL/GenBank/DDBJ databases">
        <title>Sorghum-associated microbial communities from plants grown in Nebraska, USA.</title>
        <authorList>
            <person name="Schachtman D."/>
        </authorList>
    </citation>
    <scope>NUCLEOTIDE SEQUENCE [LARGE SCALE GENOMIC DNA]</scope>
    <source>
        <strain evidence="1 2">DS1316</strain>
    </source>
</reference>
<protein>
    <recommendedName>
        <fullName evidence="3">Transposase</fullName>
    </recommendedName>
</protein>
<evidence type="ECO:0000313" key="2">
    <source>
        <dbReference type="Proteomes" id="UP001264340"/>
    </source>
</evidence>
<dbReference type="EMBL" id="JAVDRP010000004">
    <property type="protein sequence ID" value="MDR6409186.1"/>
    <property type="molecule type" value="Genomic_DNA"/>
</dbReference>
<dbReference type="RefSeq" id="WP_310120617.1">
    <property type="nucleotide sequence ID" value="NZ_JAVDQV010000007.1"/>
</dbReference>
<name>A0ABU1LR07_9BURK</name>
<comment type="caution">
    <text evidence="1">The sequence shown here is derived from an EMBL/GenBank/DDBJ whole genome shotgun (WGS) entry which is preliminary data.</text>
</comment>
<dbReference type="Proteomes" id="UP001264340">
    <property type="component" value="Unassembled WGS sequence"/>
</dbReference>
<organism evidence="1 2">
    <name type="scientific">Paraburkholderia terricola</name>
    <dbReference type="NCBI Taxonomy" id="169427"/>
    <lineage>
        <taxon>Bacteria</taxon>
        <taxon>Pseudomonadati</taxon>
        <taxon>Pseudomonadota</taxon>
        <taxon>Betaproteobacteria</taxon>
        <taxon>Burkholderiales</taxon>
        <taxon>Burkholderiaceae</taxon>
        <taxon>Paraburkholderia</taxon>
    </lineage>
</organism>
<keyword evidence="2" id="KW-1185">Reference proteome</keyword>